<reference evidence="2" key="2">
    <citation type="submission" date="2021-05" db="UniProtKB">
        <authorList>
            <consortium name="EnsemblPlants"/>
        </authorList>
    </citation>
    <scope>IDENTIFICATION</scope>
    <source>
        <strain evidence="2">subsp. malaccensis</strain>
    </source>
</reference>
<keyword evidence="3" id="KW-1185">Reference proteome</keyword>
<dbReference type="SUPFAM" id="SSF64356">
    <property type="entry name" value="SNARE-like"/>
    <property type="match status" value="1"/>
</dbReference>
<dbReference type="InParanoid" id="A0A804L8V1"/>
<dbReference type="GO" id="GO:0006888">
    <property type="term" value="P:endoplasmic reticulum to Golgi vesicle-mediated transport"/>
    <property type="evidence" value="ECO:0000318"/>
    <property type="project" value="GO_Central"/>
</dbReference>
<organism evidence="2 3">
    <name type="scientific">Musa acuminata subsp. malaccensis</name>
    <name type="common">Wild banana</name>
    <name type="synonym">Musa malaccensis</name>
    <dbReference type="NCBI Taxonomy" id="214687"/>
    <lineage>
        <taxon>Eukaryota</taxon>
        <taxon>Viridiplantae</taxon>
        <taxon>Streptophyta</taxon>
        <taxon>Embryophyta</taxon>
        <taxon>Tracheophyta</taxon>
        <taxon>Spermatophyta</taxon>
        <taxon>Magnoliopsida</taxon>
        <taxon>Liliopsida</taxon>
        <taxon>Zingiberales</taxon>
        <taxon>Musaceae</taxon>
        <taxon>Musa</taxon>
    </lineage>
</organism>
<reference evidence="1" key="1">
    <citation type="submission" date="2021-03" db="EMBL/GenBank/DDBJ databases">
        <authorList>
            <consortium name="Genoscope - CEA"/>
            <person name="William W."/>
        </authorList>
    </citation>
    <scope>NUCLEOTIDE SEQUENCE</scope>
    <source>
        <strain evidence="1">Doubled-haploid Pahang</strain>
    </source>
</reference>
<protein>
    <submittedName>
        <fullName evidence="1">(wild Malaysian banana) hypothetical protein</fullName>
    </submittedName>
</protein>
<dbReference type="AlphaFoldDB" id="A0A804L8V1"/>
<evidence type="ECO:0000313" key="2">
    <source>
        <dbReference type="EnsemblPlants" id="Ma11_p17320.1"/>
    </source>
</evidence>
<dbReference type="EMBL" id="HG996475">
    <property type="protein sequence ID" value="CAG1864854.1"/>
    <property type="molecule type" value="Genomic_DNA"/>
</dbReference>
<sequence>MRVVWEENLIHAFTPATQLILPRFPPTDKCRSPPSSSSEAADPVVLADATDVSHLGYLGSATARKVIPFVAGTAAKRQSVQLERSPFESPQSCFSYHQSRFNLTGAFHMVLDECQKNFGNSWRAVKEDTTQAWPYLTEGLTKFQDPAEADKLFKIQRDLDQTKIISSRQFSALAQGEELDSLVEKSSDLRVKKKKSRLLRSTVNLNAALDGLQP</sequence>
<accession>A0A804L8V1</accession>
<evidence type="ECO:0000313" key="1">
    <source>
        <dbReference type="EMBL" id="CAG1864854.1"/>
    </source>
</evidence>
<dbReference type="Gramene" id="Ma11_t17320.1">
    <property type="protein sequence ID" value="Ma11_p17320.1"/>
    <property type="gene ID" value="Ma11_g17320"/>
</dbReference>
<dbReference type="Gene3D" id="1.20.5.110">
    <property type="match status" value="1"/>
</dbReference>
<dbReference type="SUPFAM" id="SSF58038">
    <property type="entry name" value="SNARE fusion complex"/>
    <property type="match status" value="1"/>
</dbReference>
<name>A0A804L8V1_MUSAM</name>
<evidence type="ECO:0000313" key="3">
    <source>
        <dbReference type="Proteomes" id="UP000012960"/>
    </source>
</evidence>
<dbReference type="PANTHER" id="PTHR45806">
    <property type="entry name" value="SYNAPTOBREVIN HOMOLOG YKT6"/>
    <property type="match status" value="1"/>
</dbReference>
<dbReference type="GO" id="GO:0005484">
    <property type="term" value="F:SNAP receptor activity"/>
    <property type="evidence" value="ECO:0000318"/>
    <property type="project" value="GO_Central"/>
</dbReference>
<dbReference type="GO" id="GO:0005794">
    <property type="term" value="C:Golgi apparatus"/>
    <property type="evidence" value="ECO:0000318"/>
    <property type="project" value="GO_Central"/>
</dbReference>
<dbReference type="EnsemblPlants" id="Ma11_t17320.1">
    <property type="protein sequence ID" value="Ma11_p17320.1"/>
    <property type="gene ID" value="Ma11_g17320"/>
</dbReference>
<dbReference type="Proteomes" id="UP000012960">
    <property type="component" value="Unplaced"/>
</dbReference>
<dbReference type="InterPro" id="IPR011012">
    <property type="entry name" value="Longin-like_dom_sf"/>
</dbReference>
<dbReference type="PANTHER" id="PTHR45806:SF1">
    <property type="entry name" value="SYNAPTOBREVIN HOMOLOG YKT6"/>
    <property type="match status" value="1"/>
</dbReference>
<dbReference type="Gene3D" id="3.30.450.50">
    <property type="entry name" value="Longin domain"/>
    <property type="match status" value="1"/>
</dbReference>
<gene>
    <name evidence="1" type="ORF">GSMUA_07740.1</name>
</gene>
<proteinExistence type="predicted"/>